<dbReference type="PANTHER" id="PTHR21567">
    <property type="entry name" value="CLASP"/>
    <property type="match status" value="1"/>
</dbReference>
<evidence type="ECO:0000313" key="7">
    <source>
        <dbReference type="EMBL" id="KIM42998.1"/>
    </source>
</evidence>
<sequence>MPTLSAADVKYDLENLRQNLLLEETEDTWEKIAKSITALIKIYENGGYEAAPSELVNTLRTSHRRIISAMNSERTRLCLIPLELLSTVATAMGGEFEPLLPMFMPPLLALCGRTNKIVINRARASILTIVENTQLAAILSYFLQNVKDKSASLKLVVADGTLACLNSCNPPDVEKDARALEVEAIIRATAHDANADVRKVGRKIFESYKILLPSRVQK</sequence>
<keyword evidence="5" id="KW-0498">Mitosis</keyword>
<proteinExistence type="inferred from homology"/>
<dbReference type="PANTHER" id="PTHR21567:SF60">
    <property type="entry name" value="CLASP N-TERMINAL DOMAIN-CONTAINING PROTEIN"/>
    <property type="match status" value="1"/>
</dbReference>
<dbReference type="SUPFAM" id="SSF48371">
    <property type="entry name" value="ARM repeat"/>
    <property type="match status" value="1"/>
</dbReference>
<dbReference type="Gene3D" id="1.25.10.10">
    <property type="entry name" value="Leucine-rich Repeat Variant"/>
    <property type="match status" value="1"/>
</dbReference>
<dbReference type="GO" id="GO:0051301">
    <property type="term" value="P:cell division"/>
    <property type="evidence" value="ECO:0007669"/>
    <property type="project" value="UniProtKB-KW"/>
</dbReference>
<dbReference type="GO" id="GO:1990023">
    <property type="term" value="C:mitotic spindle midzone"/>
    <property type="evidence" value="ECO:0007669"/>
    <property type="project" value="TreeGrafter"/>
</dbReference>
<evidence type="ECO:0000256" key="1">
    <source>
        <dbReference type="ARBA" id="ARBA00004186"/>
    </source>
</evidence>
<evidence type="ECO:0000256" key="3">
    <source>
        <dbReference type="ARBA" id="ARBA00022618"/>
    </source>
</evidence>
<keyword evidence="4" id="KW-0493">Microtubule</keyword>
<evidence type="ECO:0000256" key="5">
    <source>
        <dbReference type="ARBA" id="ARBA00022776"/>
    </source>
</evidence>
<organism evidence="7 8">
    <name type="scientific">Hebeloma cylindrosporum</name>
    <dbReference type="NCBI Taxonomy" id="76867"/>
    <lineage>
        <taxon>Eukaryota</taxon>
        <taxon>Fungi</taxon>
        <taxon>Dikarya</taxon>
        <taxon>Basidiomycota</taxon>
        <taxon>Agaricomycotina</taxon>
        <taxon>Agaricomycetes</taxon>
        <taxon>Agaricomycetidae</taxon>
        <taxon>Agaricales</taxon>
        <taxon>Agaricineae</taxon>
        <taxon>Hymenogastraceae</taxon>
        <taxon>Hebeloma</taxon>
    </lineage>
</organism>
<evidence type="ECO:0000313" key="8">
    <source>
        <dbReference type="Proteomes" id="UP000053424"/>
    </source>
</evidence>
<keyword evidence="5" id="KW-0131">Cell cycle</keyword>
<dbReference type="GO" id="GO:0005815">
    <property type="term" value="C:microtubule organizing center"/>
    <property type="evidence" value="ECO:0007669"/>
    <property type="project" value="TreeGrafter"/>
</dbReference>
<reference evidence="8" key="2">
    <citation type="submission" date="2015-01" db="EMBL/GenBank/DDBJ databases">
        <title>Evolutionary Origins and Diversification of the Mycorrhizal Mutualists.</title>
        <authorList>
            <consortium name="DOE Joint Genome Institute"/>
            <consortium name="Mycorrhizal Genomics Consortium"/>
            <person name="Kohler A."/>
            <person name="Kuo A."/>
            <person name="Nagy L.G."/>
            <person name="Floudas D."/>
            <person name="Copeland A."/>
            <person name="Barry K.W."/>
            <person name="Cichocki N."/>
            <person name="Veneault-Fourrey C."/>
            <person name="LaButti K."/>
            <person name="Lindquist E.A."/>
            <person name="Lipzen A."/>
            <person name="Lundell T."/>
            <person name="Morin E."/>
            <person name="Murat C."/>
            <person name="Riley R."/>
            <person name="Ohm R."/>
            <person name="Sun H."/>
            <person name="Tunlid A."/>
            <person name="Henrissat B."/>
            <person name="Grigoriev I.V."/>
            <person name="Hibbett D.S."/>
            <person name="Martin F."/>
        </authorList>
    </citation>
    <scope>NUCLEOTIDE SEQUENCE [LARGE SCALE GENOMIC DNA]</scope>
    <source>
        <strain evidence="8">h7</strain>
    </source>
</reference>
<evidence type="ECO:0000256" key="4">
    <source>
        <dbReference type="ARBA" id="ARBA00022701"/>
    </source>
</evidence>
<dbReference type="EMBL" id="KN831776">
    <property type="protein sequence ID" value="KIM42998.1"/>
    <property type="molecule type" value="Genomic_DNA"/>
</dbReference>
<dbReference type="InterPro" id="IPR024395">
    <property type="entry name" value="CLASP_N_dom"/>
</dbReference>
<dbReference type="GO" id="GO:0005876">
    <property type="term" value="C:spindle microtubule"/>
    <property type="evidence" value="ECO:0007669"/>
    <property type="project" value="TreeGrafter"/>
</dbReference>
<dbReference type="STRING" id="686832.A0A0C2XZF8"/>
<dbReference type="Proteomes" id="UP000053424">
    <property type="component" value="Unassembled WGS sequence"/>
</dbReference>
<dbReference type="Pfam" id="PF12348">
    <property type="entry name" value="CLASP_N"/>
    <property type="match status" value="1"/>
</dbReference>
<protein>
    <recommendedName>
        <fullName evidence="6">CLASP N-terminal domain-containing protein</fullName>
    </recommendedName>
</protein>
<dbReference type="AlphaFoldDB" id="A0A0C2XZF8"/>
<keyword evidence="3" id="KW-0132">Cell division</keyword>
<reference evidence="7 8" key="1">
    <citation type="submission" date="2014-04" db="EMBL/GenBank/DDBJ databases">
        <authorList>
            <consortium name="DOE Joint Genome Institute"/>
            <person name="Kuo A."/>
            <person name="Gay G."/>
            <person name="Dore J."/>
            <person name="Kohler A."/>
            <person name="Nagy L.G."/>
            <person name="Floudas D."/>
            <person name="Copeland A."/>
            <person name="Barry K.W."/>
            <person name="Cichocki N."/>
            <person name="Veneault-Fourrey C."/>
            <person name="LaButti K."/>
            <person name="Lindquist E.A."/>
            <person name="Lipzen A."/>
            <person name="Lundell T."/>
            <person name="Morin E."/>
            <person name="Murat C."/>
            <person name="Sun H."/>
            <person name="Tunlid A."/>
            <person name="Henrissat B."/>
            <person name="Grigoriev I.V."/>
            <person name="Hibbett D.S."/>
            <person name="Martin F."/>
            <person name="Nordberg H.P."/>
            <person name="Cantor M.N."/>
            <person name="Hua S.X."/>
        </authorList>
    </citation>
    <scope>NUCLEOTIDE SEQUENCE [LARGE SCALE GENOMIC DNA]</scope>
    <source>
        <strain evidence="8">h7</strain>
    </source>
</reference>
<keyword evidence="8" id="KW-1185">Reference proteome</keyword>
<evidence type="ECO:0000256" key="2">
    <source>
        <dbReference type="ARBA" id="ARBA00009549"/>
    </source>
</evidence>
<feature type="domain" description="CLASP N-terminal" evidence="6">
    <location>
        <begin position="13"/>
        <end position="215"/>
    </location>
</feature>
<comment type="subcellular location">
    <subcellularLocation>
        <location evidence="1">Cytoplasm</location>
        <location evidence="1">Cytoskeleton</location>
        <location evidence="1">Spindle</location>
    </subcellularLocation>
</comment>
<gene>
    <name evidence="7" type="ORF">M413DRAFT_393425</name>
</gene>
<dbReference type="GO" id="GO:0005881">
    <property type="term" value="C:cytoplasmic microtubule"/>
    <property type="evidence" value="ECO:0007669"/>
    <property type="project" value="TreeGrafter"/>
</dbReference>
<dbReference type="InterPro" id="IPR016024">
    <property type="entry name" value="ARM-type_fold"/>
</dbReference>
<evidence type="ECO:0000259" key="6">
    <source>
        <dbReference type="Pfam" id="PF12348"/>
    </source>
</evidence>
<accession>A0A0C2XZF8</accession>
<dbReference type="GO" id="GO:0008017">
    <property type="term" value="F:microtubule binding"/>
    <property type="evidence" value="ECO:0007669"/>
    <property type="project" value="TreeGrafter"/>
</dbReference>
<dbReference type="OrthoDB" id="46159at2759"/>
<dbReference type="InterPro" id="IPR011989">
    <property type="entry name" value="ARM-like"/>
</dbReference>
<comment type="similarity">
    <text evidence="2">Belongs to the CLASP family.</text>
</comment>
<name>A0A0C2XZF8_HEBCY</name>
<dbReference type="GO" id="GO:0090307">
    <property type="term" value="P:mitotic spindle assembly"/>
    <property type="evidence" value="ECO:0007669"/>
    <property type="project" value="TreeGrafter"/>
</dbReference>
<dbReference type="HOGENOM" id="CLU_110329_0_0_1"/>